<comment type="similarity">
    <text evidence="1">Belongs to the protein kinase superfamily. STE Ser/Thr protein kinase family. STE20 subfamily.</text>
</comment>
<comment type="caution">
    <text evidence="15">The sequence shown here is derived from an EMBL/GenBank/DDBJ whole genome shotgun (WGS) entry which is preliminary data.</text>
</comment>
<reference evidence="15 16" key="1">
    <citation type="journal article" date="2023" name="BMC Biol.">
        <title>The compact genome of the sponge Oopsacas minuta (Hexactinellida) is lacking key metazoan core genes.</title>
        <authorList>
            <person name="Santini S."/>
            <person name="Schenkelaars Q."/>
            <person name="Jourda C."/>
            <person name="Duchesne M."/>
            <person name="Belahbib H."/>
            <person name="Rocher C."/>
            <person name="Selva M."/>
            <person name="Riesgo A."/>
            <person name="Vervoort M."/>
            <person name="Leys S.P."/>
            <person name="Kodjabachian L."/>
            <person name="Le Bivic A."/>
            <person name="Borchiellini C."/>
            <person name="Claverie J.M."/>
            <person name="Renard E."/>
        </authorList>
    </citation>
    <scope>NUCLEOTIDE SEQUENCE [LARGE SCALE GENOMIC DNA]</scope>
    <source>
        <strain evidence="15">SPO-2</strain>
    </source>
</reference>
<feature type="domain" description="SARAH" evidence="14">
    <location>
        <begin position="423"/>
        <end position="470"/>
    </location>
</feature>
<organism evidence="15 16">
    <name type="scientific">Oopsacas minuta</name>
    <dbReference type="NCBI Taxonomy" id="111878"/>
    <lineage>
        <taxon>Eukaryota</taxon>
        <taxon>Metazoa</taxon>
        <taxon>Porifera</taxon>
        <taxon>Hexactinellida</taxon>
        <taxon>Hexasterophora</taxon>
        <taxon>Lyssacinosida</taxon>
        <taxon>Leucopsacidae</taxon>
        <taxon>Oopsacas</taxon>
    </lineage>
</organism>
<feature type="binding site" evidence="12">
    <location>
        <position position="39"/>
    </location>
    <ligand>
        <name>ATP</name>
        <dbReference type="ChEBI" id="CHEBI:30616"/>
    </ligand>
</feature>
<dbReference type="Pfam" id="PF11629">
    <property type="entry name" value="Mst1_SARAH"/>
    <property type="match status" value="1"/>
</dbReference>
<evidence type="ECO:0000256" key="2">
    <source>
        <dbReference type="ARBA" id="ARBA00012513"/>
    </source>
</evidence>
<evidence type="ECO:0000256" key="8">
    <source>
        <dbReference type="ARBA" id="ARBA00047899"/>
    </source>
</evidence>
<accession>A0AAV7JR84</accession>
<dbReference type="PANTHER" id="PTHR48012:SF18">
    <property type="entry name" value="HAPPYHOUR, ISOFORM A"/>
    <property type="match status" value="1"/>
</dbReference>
<dbReference type="InterPro" id="IPR050629">
    <property type="entry name" value="STE20/SPS1-PAK"/>
</dbReference>
<proteinExistence type="inferred from homology"/>
<protein>
    <recommendedName>
        <fullName evidence="11">Serine/threonine-protein kinase cst-1</fullName>
        <ecNumber evidence="2">2.7.11.1</ecNumber>
    </recommendedName>
</protein>
<dbReference type="GO" id="GO:0005737">
    <property type="term" value="C:cytoplasm"/>
    <property type="evidence" value="ECO:0007669"/>
    <property type="project" value="TreeGrafter"/>
</dbReference>
<dbReference type="CDD" id="cd06612">
    <property type="entry name" value="STKc_MST1_2"/>
    <property type="match status" value="1"/>
</dbReference>
<dbReference type="Gene3D" id="4.10.170.10">
    <property type="entry name" value="p53-like tetramerisation domain"/>
    <property type="match status" value="1"/>
</dbReference>
<evidence type="ECO:0000256" key="5">
    <source>
        <dbReference type="ARBA" id="ARBA00022741"/>
    </source>
</evidence>
<sequence length="477" mass="53483">MLALPPTEVFDLLEQIGEGAYGAVHRAMHKETGNILAIKQVSMDTDLQDIIKEITMMQNCDCPQVVKYYGSYFKKPELWIIMEYCGGGSVSDVMRLRQKPMTESQISTIFHETLAGLEYLHLCRKIHRDVKAGNILLTDRGEAKLADFGVAGQLTDTLNKRNTMIGTPFWMAPEVIQEIGYDCLADVWSVGITAIEMAEGKPPYADIHPMRAIFMIPAKPPPQLKDPDRWSKDFNDFISKCLVKDTEHRETATALMKHKFVSTAQKTDTLIDIIKEAQIIRQKSLDLNESYEEDINSLTDTEETPKTGSTIITDSYLTGGENSFSTFKSNTLMSADTGTLVINDDSMVINEDSGTMMVNSDQTPTKPYRAPFLDYMDSTPPHELANVLNSSLSTVKKSSVNSPTQRPSLVVKFPHLPAGMDMKTYLRGLSLRELHEKLGNLDFLMDNELKTLRERYQMKKSPILAAIDSKKRTSTAS</sequence>
<feature type="domain" description="Protein kinase" evidence="13">
    <location>
        <begin position="10"/>
        <end position="261"/>
    </location>
</feature>
<dbReference type="InterPro" id="IPR017441">
    <property type="entry name" value="Protein_kinase_ATP_BS"/>
</dbReference>
<dbReference type="GO" id="GO:0004674">
    <property type="term" value="F:protein serine/threonine kinase activity"/>
    <property type="evidence" value="ECO:0007669"/>
    <property type="project" value="UniProtKB-KW"/>
</dbReference>
<evidence type="ECO:0000256" key="1">
    <source>
        <dbReference type="ARBA" id="ARBA00008874"/>
    </source>
</evidence>
<dbReference type="GO" id="GO:0005524">
    <property type="term" value="F:ATP binding"/>
    <property type="evidence" value="ECO:0007669"/>
    <property type="project" value="UniProtKB-UniRule"/>
</dbReference>
<dbReference type="InterPro" id="IPR024205">
    <property type="entry name" value="Mst1_2_SARAH_domain"/>
</dbReference>
<comment type="function">
    <text evidence="10">Serine/threonine-protein kinase which extends lifespan and delays tissue aging, probably by activating daf-16.</text>
</comment>
<evidence type="ECO:0000256" key="11">
    <source>
        <dbReference type="ARBA" id="ARBA00074244"/>
    </source>
</evidence>
<comment type="catalytic activity">
    <reaction evidence="9">
        <text>L-seryl-[protein] + ATP = O-phospho-L-seryl-[protein] + ADP + H(+)</text>
        <dbReference type="Rhea" id="RHEA:17989"/>
        <dbReference type="Rhea" id="RHEA-COMP:9863"/>
        <dbReference type="Rhea" id="RHEA-COMP:11604"/>
        <dbReference type="ChEBI" id="CHEBI:15378"/>
        <dbReference type="ChEBI" id="CHEBI:29999"/>
        <dbReference type="ChEBI" id="CHEBI:30616"/>
        <dbReference type="ChEBI" id="CHEBI:83421"/>
        <dbReference type="ChEBI" id="CHEBI:456216"/>
        <dbReference type="EC" id="2.7.11.1"/>
    </reaction>
</comment>
<evidence type="ECO:0000259" key="13">
    <source>
        <dbReference type="PROSITE" id="PS50011"/>
    </source>
</evidence>
<dbReference type="PROSITE" id="PS50951">
    <property type="entry name" value="SARAH"/>
    <property type="match status" value="1"/>
</dbReference>
<name>A0AAV7JR84_9METZ</name>
<keyword evidence="3" id="KW-0723">Serine/threonine-protein kinase</keyword>
<dbReference type="AlphaFoldDB" id="A0AAV7JR84"/>
<dbReference type="SMART" id="SM00220">
    <property type="entry name" value="S_TKc"/>
    <property type="match status" value="1"/>
</dbReference>
<keyword evidence="5 12" id="KW-0547">Nucleotide-binding</keyword>
<dbReference type="InterPro" id="IPR000719">
    <property type="entry name" value="Prot_kinase_dom"/>
</dbReference>
<evidence type="ECO:0000259" key="14">
    <source>
        <dbReference type="PROSITE" id="PS50951"/>
    </source>
</evidence>
<dbReference type="SUPFAM" id="SSF56112">
    <property type="entry name" value="Protein kinase-like (PK-like)"/>
    <property type="match status" value="1"/>
</dbReference>
<dbReference type="InterPro" id="IPR036674">
    <property type="entry name" value="p53_tetramer_sf"/>
</dbReference>
<dbReference type="PROSITE" id="PS00107">
    <property type="entry name" value="PROTEIN_KINASE_ATP"/>
    <property type="match status" value="1"/>
</dbReference>
<evidence type="ECO:0000256" key="4">
    <source>
        <dbReference type="ARBA" id="ARBA00022679"/>
    </source>
</evidence>
<dbReference type="FunFam" id="3.30.200.20:FF:000040">
    <property type="entry name" value="Dual specificity mitogen-activated protein kinase kinase"/>
    <property type="match status" value="1"/>
</dbReference>
<dbReference type="Pfam" id="PF00069">
    <property type="entry name" value="Pkinase"/>
    <property type="match status" value="1"/>
</dbReference>
<evidence type="ECO:0000256" key="6">
    <source>
        <dbReference type="ARBA" id="ARBA00022777"/>
    </source>
</evidence>
<evidence type="ECO:0000256" key="7">
    <source>
        <dbReference type="ARBA" id="ARBA00022840"/>
    </source>
</evidence>
<keyword evidence="6 15" id="KW-0418">Kinase</keyword>
<evidence type="ECO:0000313" key="15">
    <source>
        <dbReference type="EMBL" id="KAI6651049.1"/>
    </source>
</evidence>
<evidence type="ECO:0000256" key="3">
    <source>
        <dbReference type="ARBA" id="ARBA00022527"/>
    </source>
</evidence>
<dbReference type="GO" id="GO:0035556">
    <property type="term" value="P:intracellular signal transduction"/>
    <property type="evidence" value="ECO:0007669"/>
    <property type="project" value="TreeGrafter"/>
</dbReference>
<dbReference type="PROSITE" id="PS50011">
    <property type="entry name" value="PROTEIN_KINASE_DOM"/>
    <property type="match status" value="1"/>
</dbReference>
<dbReference type="Gene3D" id="1.10.510.10">
    <property type="entry name" value="Transferase(Phosphotransferase) domain 1"/>
    <property type="match status" value="1"/>
</dbReference>
<dbReference type="EMBL" id="JAKMXF010000308">
    <property type="protein sequence ID" value="KAI6651049.1"/>
    <property type="molecule type" value="Genomic_DNA"/>
</dbReference>
<dbReference type="PANTHER" id="PTHR48012">
    <property type="entry name" value="STERILE20-LIKE KINASE, ISOFORM B-RELATED"/>
    <property type="match status" value="1"/>
</dbReference>
<keyword evidence="7 12" id="KW-0067">ATP-binding</keyword>
<dbReference type="EC" id="2.7.11.1" evidence="2"/>
<dbReference type="FunFam" id="1.10.510.10:FF:000605">
    <property type="entry name" value="serine/threonine-protein kinase 3 isoform X2"/>
    <property type="match status" value="1"/>
</dbReference>
<dbReference type="GO" id="GO:0051262">
    <property type="term" value="P:protein tetramerization"/>
    <property type="evidence" value="ECO:0007669"/>
    <property type="project" value="InterPro"/>
</dbReference>
<evidence type="ECO:0000256" key="9">
    <source>
        <dbReference type="ARBA" id="ARBA00048679"/>
    </source>
</evidence>
<evidence type="ECO:0000256" key="10">
    <source>
        <dbReference type="ARBA" id="ARBA00059815"/>
    </source>
</evidence>
<comment type="catalytic activity">
    <reaction evidence="8">
        <text>L-threonyl-[protein] + ATP = O-phospho-L-threonyl-[protein] + ADP + H(+)</text>
        <dbReference type="Rhea" id="RHEA:46608"/>
        <dbReference type="Rhea" id="RHEA-COMP:11060"/>
        <dbReference type="Rhea" id="RHEA-COMP:11605"/>
        <dbReference type="ChEBI" id="CHEBI:15378"/>
        <dbReference type="ChEBI" id="CHEBI:30013"/>
        <dbReference type="ChEBI" id="CHEBI:30616"/>
        <dbReference type="ChEBI" id="CHEBI:61977"/>
        <dbReference type="ChEBI" id="CHEBI:456216"/>
        <dbReference type="EC" id="2.7.11.1"/>
    </reaction>
</comment>
<keyword evidence="16" id="KW-1185">Reference proteome</keyword>
<dbReference type="Proteomes" id="UP001165289">
    <property type="component" value="Unassembled WGS sequence"/>
</dbReference>
<evidence type="ECO:0000256" key="12">
    <source>
        <dbReference type="PROSITE-ProRule" id="PRU10141"/>
    </source>
</evidence>
<dbReference type="InterPro" id="IPR011524">
    <property type="entry name" value="SARAH_dom"/>
</dbReference>
<dbReference type="InterPro" id="IPR011009">
    <property type="entry name" value="Kinase-like_dom_sf"/>
</dbReference>
<gene>
    <name evidence="15" type="ORF">LOD99_5626</name>
</gene>
<keyword evidence="4" id="KW-0808">Transferase</keyword>
<evidence type="ECO:0000313" key="16">
    <source>
        <dbReference type="Proteomes" id="UP001165289"/>
    </source>
</evidence>